<protein>
    <submittedName>
        <fullName evidence="1">Uncharacterized protein</fullName>
    </submittedName>
</protein>
<name>A0ABU3CRR8_9FLAO</name>
<evidence type="ECO:0000313" key="2">
    <source>
        <dbReference type="Proteomes" id="UP001248819"/>
    </source>
</evidence>
<accession>A0ABU3CRR8</accession>
<keyword evidence="2" id="KW-1185">Reference proteome</keyword>
<dbReference type="RefSeq" id="WP_311483232.1">
    <property type="nucleotide sequence ID" value="NZ_JAVRHP010000008.1"/>
</dbReference>
<reference evidence="1 2" key="1">
    <citation type="submission" date="2023-09" db="EMBL/GenBank/DDBJ databases">
        <authorList>
            <person name="Rey-Velasco X."/>
        </authorList>
    </citation>
    <scope>NUCLEOTIDE SEQUENCE [LARGE SCALE GENOMIC DNA]</scope>
    <source>
        <strain evidence="1 2">F297</strain>
    </source>
</reference>
<evidence type="ECO:0000313" key="1">
    <source>
        <dbReference type="EMBL" id="MDT0649053.1"/>
    </source>
</evidence>
<dbReference type="EMBL" id="JAVRHP010000008">
    <property type="protein sequence ID" value="MDT0649053.1"/>
    <property type="molecule type" value="Genomic_DNA"/>
</dbReference>
<gene>
    <name evidence="1" type="ORF">RM529_02805</name>
</gene>
<sequence>MILICQIRTPLKVENWTWRGISSEEIGARRMNSDIQDYIDEVFKNFPL</sequence>
<proteinExistence type="predicted"/>
<comment type="caution">
    <text evidence="1">The sequence shown here is derived from an EMBL/GenBank/DDBJ whole genome shotgun (WGS) entry which is preliminary data.</text>
</comment>
<organism evidence="1 2">
    <name type="scientific">Autumnicola edwardsiae</name>
    <dbReference type="NCBI Taxonomy" id="3075594"/>
    <lineage>
        <taxon>Bacteria</taxon>
        <taxon>Pseudomonadati</taxon>
        <taxon>Bacteroidota</taxon>
        <taxon>Flavobacteriia</taxon>
        <taxon>Flavobacteriales</taxon>
        <taxon>Flavobacteriaceae</taxon>
        <taxon>Autumnicola</taxon>
    </lineage>
</organism>
<dbReference type="Proteomes" id="UP001248819">
    <property type="component" value="Unassembled WGS sequence"/>
</dbReference>